<organism evidence="2 3">
    <name type="scientific">Crossiella equi</name>
    <dbReference type="NCBI Taxonomy" id="130796"/>
    <lineage>
        <taxon>Bacteria</taxon>
        <taxon>Bacillati</taxon>
        <taxon>Actinomycetota</taxon>
        <taxon>Actinomycetes</taxon>
        <taxon>Pseudonocardiales</taxon>
        <taxon>Pseudonocardiaceae</taxon>
        <taxon>Crossiella</taxon>
    </lineage>
</organism>
<evidence type="ECO:0000259" key="1">
    <source>
        <dbReference type="Pfam" id="PF00551"/>
    </source>
</evidence>
<dbReference type="InterPro" id="IPR036477">
    <property type="entry name" value="Formyl_transf_N_sf"/>
</dbReference>
<dbReference type="InterPro" id="IPR002376">
    <property type="entry name" value="Formyl_transf_N"/>
</dbReference>
<feature type="domain" description="Formyl transferase N-terminal" evidence="1">
    <location>
        <begin position="43"/>
        <end position="124"/>
    </location>
</feature>
<dbReference type="RefSeq" id="WP_158103722.1">
    <property type="nucleotide sequence ID" value="NZ_JAGIOO010000001.1"/>
</dbReference>
<protein>
    <submittedName>
        <fullName evidence="2">Methionyl-tRNA formyltransferase</fullName>
        <ecNumber evidence="2">2.1.2.9</ecNumber>
    </submittedName>
</protein>
<sequence length="256" mass="27736">MRICAAAGYPALAWGMSRAARTRDEELLPTGVELLAPGTARGLVEPLRRLAPAQIVVCSYDRRLPEEVLSTARDGSVNVHFSLLPRWRGAAPLQHAVLAGDLTTGVTAHRITDRYDSGPILARSNEIQLGPWPRRHRLQPLLDAAMSELLPVALRAVTAGEPGQPQQEQEATDAPMLTSEIYTADWSSTAHEIHGRVRLLGYFSPLGGPDRGPVAELDGQRIRLLETSLTAVAGAREVRCADGPLWILRTAPVQSS</sequence>
<keyword evidence="2" id="KW-0808">Transferase</keyword>
<dbReference type="GO" id="GO:0004479">
    <property type="term" value="F:methionyl-tRNA formyltransferase activity"/>
    <property type="evidence" value="ECO:0007669"/>
    <property type="project" value="UniProtKB-EC"/>
</dbReference>
<keyword evidence="3" id="KW-1185">Reference proteome</keyword>
<comment type="caution">
    <text evidence="2">The sequence shown here is derived from an EMBL/GenBank/DDBJ whole genome shotgun (WGS) entry which is preliminary data.</text>
</comment>
<proteinExistence type="predicted"/>
<evidence type="ECO:0000313" key="2">
    <source>
        <dbReference type="EMBL" id="MBP2477677.1"/>
    </source>
</evidence>
<dbReference type="EMBL" id="JAGIOO010000001">
    <property type="protein sequence ID" value="MBP2477677.1"/>
    <property type="molecule type" value="Genomic_DNA"/>
</dbReference>
<dbReference type="Gene3D" id="3.40.50.12230">
    <property type="match status" value="1"/>
</dbReference>
<reference evidence="2 3" key="1">
    <citation type="submission" date="2021-03" db="EMBL/GenBank/DDBJ databases">
        <title>Sequencing the genomes of 1000 actinobacteria strains.</title>
        <authorList>
            <person name="Klenk H.-P."/>
        </authorList>
    </citation>
    <scope>NUCLEOTIDE SEQUENCE [LARGE SCALE GENOMIC DNA]</scope>
    <source>
        <strain evidence="2 3">DSM 44580</strain>
    </source>
</reference>
<dbReference type="PANTHER" id="PTHR11138:SF5">
    <property type="entry name" value="METHIONYL-TRNA FORMYLTRANSFERASE, MITOCHONDRIAL"/>
    <property type="match status" value="1"/>
</dbReference>
<dbReference type="Pfam" id="PF00551">
    <property type="entry name" value="Formyl_trans_N"/>
    <property type="match status" value="1"/>
</dbReference>
<dbReference type="SUPFAM" id="SSF53328">
    <property type="entry name" value="Formyltransferase"/>
    <property type="match status" value="1"/>
</dbReference>
<evidence type="ECO:0000313" key="3">
    <source>
        <dbReference type="Proteomes" id="UP001519363"/>
    </source>
</evidence>
<name>A0ABS5AN62_9PSEU</name>
<dbReference type="EC" id="2.1.2.9" evidence="2"/>
<accession>A0ABS5AN62</accession>
<dbReference type="Proteomes" id="UP001519363">
    <property type="component" value="Unassembled WGS sequence"/>
</dbReference>
<gene>
    <name evidence="2" type="ORF">JOF53_006549</name>
</gene>
<dbReference type="PANTHER" id="PTHR11138">
    <property type="entry name" value="METHIONYL-TRNA FORMYLTRANSFERASE"/>
    <property type="match status" value="1"/>
</dbReference>